<reference evidence="5" key="1">
    <citation type="submission" date="2023-04" db="EMBL/GenBank/DDBJ databases">
        <title>Genomic characterization of faba bean (Vicia faba) microsymbionts in Mexican soils.</title>
        <authorList>
            <person name="Rivera Orduna F.N."/>
            <person name="Guevara-Luna J."/>
            <person name="Yan J."/>
            <person name="Arroyo-Herrera I."/>
            <person name="Li Y."/>
            <person name="Vasquez-Murrieta M.S."/>
            <person name="Wang E.T."/>
        </authorList>
    </citation>
    <scope>NUCLEOTIDE SEQUENCE</scope>
    <source>
        <strain evidence="5">CH26</strain>
    </source>
</reference>
<protein>
    <submittedName>
        <fullName evidence="5">SdrD B-like domain-containing protein</fullName>
    </submittedName>
</protein>
<organism evidence="5 6">
    <name type="scientific">Rhizobium hidalgonense</name>
    <dbReference type="NCBI Taxonomy" id="1538159"/>
    <lineage>
        <taxon>Bacteria</taxon>
        <taxon>Pseudomonadati</taxon>
        <taxon>Pseudomonadota</taxon>
        <taxon>Alphaproteobacteria</taxon>
        <taxon>Hyphomicrobiales</taxon>
        <taxon>Rhizobiaceae</taxon>
        <taxon>Rhizobium/Agrobacterium group</taxon>
        <taxon>Rhizobium</taxon>
    </lineage>
</organism>
<dbReference type="AlphaFoldDB" id="A0AAJ2H4W1"/>
<accession>A0AAJ2H4W1</accession>
<evidence type="ECO:0000256" key="3">
    <source>
        <dbReference type="ARBA" id="ARBA00022729"/>
    </source>
</evidence>
<name>A0AAJ2H4W1_9HYPH</name>
<feature type="domain" description="SD-repeat containing protein B" evidence="4">
    <location>
        <begin position="43"/>
        <end position="115"/>
    </location>
</feature>
<evidence type="ECO:0000313" key="5">
    <source>
        <dbReference type="EMBL" id="MDR9778718.1"/>
    </source>
</evidence>
<gene>
    <name evidence="5" type="ORF">RJJ65_39935</name>
</gene>
<dbReference type="InterPro" id="IPR013783">
    <property type="entry name" value="Ig-like_fold"/>
</dbReference>
<dbReference type="Gene3D" id="2.60.40.10">
    <property type="entry name" value="Immunoglobulins"/>
    <property type="match status" value="1"/>
</dbReference>
<dbReference type="Pfam" id="PF17210">
    <property type="entry name" value="SdrD_B"/>
    <property type="match status" value="1"/>
</dbReference>
<comment type="subcellular location">
    <subcellularLocation>
        <location evidence="1">Secreted</location>
    </subcellularLocation>
</comment>
<sequence length="119" mass="12478">AGYDAWVNTQIPASINIVEKQVVTITGQVFEDNSGSTAVNSYAYNGIKDAGELGIADSVISINNCNNTTAIATTKTDANGNYSFNLLPTELPAGNFCIAQKNLDGYSSVSGTTGYNRVT</sequence>
<comment type="caution">
    <text evidence="5">The sequence shown here is derived from an EMBL/GenBank/DDBJ whole genome shotgun (WGS) entry which is preliminary data.</text>
</comment>
<dbReference type="InterPro" id="IPR033764">
    <property type="entry name" value="Sdr_B"/>
</dbReference>
<evidence type="ECO:0000256" key="1">
    <source>
        <dbReference type="ARBA" id="ARBA00004613"/>
    </source>
</evidence>
<keyword evidence="3" id="KW-0732">Signal</keyword>
<dbReference type="RefSeq" id="WP_310866715.1">
    <property type="nucleotide sequence ID" value="NZ_JAVLSF010001129.1"/>
</dbReference>
<keyword evidence="2" id="KW-0964">Secreted</keyword>
<dbReference type="SUPFAM" id="SSF117074">
    <property type="entry name" value="Hypothetical protein PA1324"/>
    <property type="match status" value="1"/>
</dbReference>
<feature type="non-terminal residue" evidence="5">
    <location>
        <position position="119"/>
    </location>
</feature>
<dbReference type="GO" id="GO:0005576">
    <property type="term" value="C:extracellular region"/>
    <property type="evidence" value="ECO:0007669"/>
    <property type="project" value="UniProtKB-SubCell"/>
</dbReference>
<evidence type="ECO:0000313" key="6">
    <source>
        <dbReference type="Proteomes" id="UP001268610"/>
    </source>
</evidence>
<proteinExistence type="predicted"/>
<dbReference type="Proteomes" id="UP001268610">
    <property type="component" value="Unassembled WGS sequence"/>
</dbReference>
<evidence type="ECO:0000259" key="4">
    <source>
        <dbReference type="Pfam" id="PF17210"/>
    </source>
</evidence>
<feature type="non-terminal residue" evidence="5">
    <location>
        <position position="1"/>
    </location>
</feature>
<dbReference type="EMBL" id="JAVLSF010001129">
    <property type="protein sequence ID" value="MDR9778718.1"/>
    <property type="molecule type" value="Genomic_DNA"/>
</dbReference>
<evidence type="ECO:0000256" key="2">
    <source>
        <dbReference type="ARBA" id="ARBA00022525"/>
    </source>
</evidence>